<dbReference type="SUPFAM" id="SSF52540">
    <property type="entry name" value="P-loop containing nucleoside triphosphate hydrolases"/>
    <property type="match status" value="1"/>
</dbReference>
<dbReference type="Proteomes" id="UP000651156">
    <property type="component" value="Unassembled WGS sequence"/>
</dbReference>
<keyword evidence="1" id="KW-0548">Nucleotidyltransferase</keyword>
<evidence type="ECO:0000313" key="2">
    <source>
        <dbReference type="Proteomes" id="UP000651156"/>
    </source>
</evidence>
<reference evidence="1 2" key="1">
    <citation type="submission" date="2020-10" db="EMBL/GenBank/DDBJ databases">
        <authorList>
            <person name="Castelo-Branco R."/>
            <person name="Eusebio N."/>
            <person name="Adriana R."/>
            <person name="Vieira A."/>
            <person name="Brugerolle De Fraissinette N."/>
            <person name="Rezende De Castro R."/>
            <person name="Schneider M.P."/>
            <person name="Vasconcelos V."/>
            <person name="Leao P.N."/>
        </authorList>
    </citation>
    <scope>NUCLEOTIDE SEQUENCE [LARGE SCALE GENOMIC DNA]</scope>
    <source>
        <strain evidence="1 2">LEGE 06123</strain>
    </source>
</reference>
<accession>A0ABR9ULP3</accession>
<dbReference type="EMBL" id="JADEWN010000004">
    <property type="protein sequence ID" value="MBE9189202.1"/>
    <property type="molecule type" value="Genomic_DNA"/>
</dbReference>
<dbReference type="EC" id="2.7.7.7" evidence="1"/>
<dbReference type="PANTHER" id="PTHR11669">
    <property type="entry name" value="REPLICATION FACTOR C / DNA POLYMERASE III GAMMA-TAU SUBUNIT"/>
    <property type="match status" value="1"/>
</dbReference>
<keyword evidence="1" id="KW-0808">Transferase</keyword>
<comment type="caution">
    <text evidence="1">The sequence shown here is derived from an EMBL/GenBank/DDBJ whole genome shotgun (WGS) entry which is preliminary data.</text>
</comment>
<proteinExistence type="predicted"/>
<dbReference type="Pfam" id="PF13177">
    <property type="entry name" value="DNA_pol3_delta2"/>
    <property type="match status" value="1"/>
</dbReference>
<dbReference type="NCBIfam" id="TIGR00678">
    <property type="entry name" value="holB"/>
    <property type="match status" value="1"/>
</dbReference>
<dbReference type="InterPro" id="IPR004622">
    <property type="entry name" value="DNA_pol_HolB"/>
</dbReference>
<sequence>MSPFFTSVIGQAPAIEFLTQAVNRQRIAPAYLFVGPPGVGRSLTAHCFIAQIFCTNVAPDKQQQIKQRLQLGNHPDVLWVQPTYLHQGQRLTALEAVAAGVKRKAPPIIRTEQIREISQFLSRFPLEAPRNIVVIEQAETMAEAAANALLKTLEEPGLATIILIAPAVESLLPTLVSRCQRIPFYRLAQDQMARVLQQTGHEEILQTSPVVLAIAQGSPGEAIAGTQQLQTIPTELLKAVAYPPQSLHSALELARQIDKTLDTEAQLWLLDYLQYCYWQQFLAGELQNSPLPPLEQAKKYLSSYVQPRLVWEVTLLEISQLQPKHVSIN</sequence>
<dbReference type="PANTHER" id="PTHR11669:SF8">
    <property type="entry name" value="DNA POLYMERASE III SUBUNIT DELTA"/>
    <property type="match status" value="1"/>
</dbReference>
<organism evidence="1 2">
    <name type="scientific">Gloeocapsopsis crepidinum LEGE 06123</name>
    <dbReference type="NCBI Taxonomy" id="588587"/>
    <lineage>
        <taxon>Bacteria</taxon>
        <taxon>Bacillati</taxon>
        <taxon>Cyanobacteriota</taxon>
        <taxon>Cyanophyceae</taxon>
        <taxon>Oscillatoriophycideae</taxon>
        <taxon>Chroococcales</taxon>
        <taxon>Chroococcaceae</taxon>
        <taxon>Gloeocapsopsis</taxon>
    </lineage>
</organism>
<dbReference type="RefSeq" id="WP_193930390.1">
    <property type="nucleotide sequence ID" value="NZ_CAWPMZ010000085.1"/>
</dbReference>
<name>A0ABR9ULP3_9CHRO</name>
<dbReference type="InterPro" id="IPR027417">
    <property type="entry name" value="P-loop_NTPase"/>
</dbReference>
<dbReference type="Gene3D" id="3.40.50.300">
    <property type="entry name" value="P-loop containing nucleotide triphosphate hydrolases"/>
    <property type="match status" value="1"/>
</dbReference>
<dbReference type="NCBIfam" id="NF005638">
    <property type="entry name" value="PRK07399.1"/>
    <property type="match status" value="1"/>
</dbReference>
<keyword evidence="2" id="KW-1185">Reference proteome</keyword>
<dbReference type="GO" id="GO:0003887">
    <property type="term" value="F:DNA-directed DNA polymerase activity"/>
    <property type="evidence" value="ECO:0007669"/>
    <property type="project" value="UniProtKB-EC"/>
</dbReference>
<evidence type="ECO:0000313" key="1">
    <source>
        <dbReference type="EMBL" id="MBE9189202.1"/>
    </source>
</evidence>
<protein>
    <submittedName>
        <fullName evidence="1">DNA polymerase III subunit delta</fullName>
        <ecNumber evidence="1">2.7.7.7</ecNumber>
    </submittedName>
</protein>
<dbReference type="InterPro" id="IPR050238">
    <property type="entry name" value="DNA_Rep/Repair_Clamp_Loader"/>
</dbReference>
<gene>
    <name evidence="1" type="primary">holB</name>
    <name evidence="1" type="ORF">IQ230_02230</name>
</gene>